<evidence type="ECO:0000313" key="8">
    <source>
        <dbReference type="EMBL" id="MCF2870418.1"/>
    </source>
</evidence>
<dbReference type="EMBL" id="JAKGAQ010000001">
    <property type="protein sequence ID" value="MCF2870418.1"/>
    <property type="molecule type" value="Genomic_DNA"/>
</dbReference>
<feature type="transmembrane region" description="Helical" evidence="6">
    <location>
        <begin position="261"/>
        <end position="283"/>
    </location>
</feature>
<dbReference type="Proteomes" id="UP001200557">
    <property type="component" value="Unassembled WGS sequence"/>
</dbReference>
<evidence type="ECO:0000256" key="3">
    <source>
        <dbReference type="ARBA" id="ARBA00022676"/>
    </source>
</evidence>
<dbReference type="PANTHER" id="PTHR43646">
    <property type="entry name" value="GLYCOSYLTRANSFERASE"/>
    <property type="match status" value="1"/>
</dbReference>
<evidence type="ECO:0000313" key="9">
    <source>
        <dbReference type="Proteomes" id="UP001200557"/>
    </source>
</evidence>
<accession>A0ABS9CTA6</accession>
<keyword evidence="2" id="KW-1003">Cell membrane</keyword>
<dbReference type="Pfam" id="PF00535">
    <property type="entry name" value="Glycos_transf_2"/>
    <property type="match status" value="1"/>
</dbReference>
<dbReference type="EC" id="2.4.-.-" evidence="8"/>
<dbReference type="Gene3D" id="3.90.550.10">
    <property type="entry name" value="Spore Coat Polysaccharide Biosynthesis Protein SpsA, Chain A"/>
    <property type="match status" value="1"/>
</dbReference>
<keyword evidence="3 8" id="KW-0328">Glycosyltransferase</keyword>
<evidence type="ECO:0000256" key="2">
    <source>
        <dbReference type="ARBA" id="ARBA00022475"/>
    </source>
</evidence>
<name>A0ABS9CTA6_9RHOB</name>
<comment type="caution">
    <text evidence="8">The sequence shown here is derived from an EMBL/GenBank/DDBJ whole genome shotgun (WGS) entry which is preliminary data.</text>
</comment>
<proteinExistence type="predicted"/>
<organism evidence="8 9">
    <name type="scientific">Octadecabacter dasysiphoniae</name>
    <dbReference type="NCBI Taxonomy" id="2909341"/>
    <lineage>
        <taxon>Bacteria</taxon>
        <taxon>Pseudomonadati</taxon>
        <taxon>Pseudomonadota</taxon>
        <taxon>Alphaproteobacteria</taxon>
        <taxon>Rhodobacterales</taxon>
        <taxon>Roseobacteraceae</taxon>
        <taxon>Octadecabacter</taxon>
    </lineage>
</organism>
<evidence type="ECO:0000256" key="5">
    <source>
        <dbReference type="ARBA" id="ARBA00023136"/>
    </source>
</evidence>
<dbReference type="SUPFAM" id="SSF53448">
    <property type="entry name" value="Nucleotide-diphospho-sugar transferases"/>
    <property type="match status" value="1"/>
</dbReference>
<protein>
    <submittedName>
        <fullName evidence="8">Glycosyltransferase</fullName>
        <ecNumber evidence="8">2.4.-.-</ecNumber>
    </submittedName>
</protein>
<gene>
    <name evidence="8" type="ORF">L0664_05005</name>
</gene>
<comment type="subcellular location">
    <subcellularLocation>
        <location evidence="1">Cell membrane</location>
    </subcellularLocation>
</comment>
<dbReference type="GO" id="GO:0016757">
    <property type="term" value="F:glycosyltransferase activity"/>
    <property type="evidence" value="ECO:0007669"/>
    <property type="project" value="UniProtKB-KW"/>
</dbReference>
<evidence type="ECO:0000256" key="6">
    <source>
        <dbReference type="SAM" id="Phobius"/>
    </source>
</evidence>
<evidence type="ECO:0000256" key="4">
    <source>
        <dbReference type="ARBA" id="ARBA00022679"/>
    </source>
</evidence>
<evidence type="ECO:0000259" key="7">
    <source>
        <dbReference type="Pfam" id="PF00535"/>
    </source>
</evidence>
<evidence type="ECO:0000256" key="1">
    <source>
        <dbReference type="ARBA" id="ARBA00004236"/>
    </source>
</evidence>
<keyword evidence="9" id="KW-1185">Reference proteome</keyword>
<reference evidence="8 9" key="1">
    <citation type="submission" date="2022-01" db="EMBL/GenBank/DDBJ databases">
        <title>Octadecabacter sp. nov., isolated from a marine alga.</title>
        <authorList>
            <person name="Jin M.S."/>
            <person name="Kim H.M."/>
            <person name="Han D.M."/>
            <person name="Jung J.J."/>
            <person name="Jeon C.O."/>
        </authorList>
    </citation>
    <scope>NUCLEOTIDE SEQUENCE [LARGE SCALE GENOMIC DNA]</scope>
    <source>
        <strain evidence="8 9">G9-8</strain>
    </source>
</reference>
<keyword evidence="6" id="KW-1133">Transmembrane helix</keyword>
<dbReference type="PANTHER" id="PTHR43646:SF2">
    <property type="entry name" value="GLYCOSYLTRANSFERASE 2-LIKE DOMAIN-CONTAINING PROTEIN"/>
    <property type="match status" value="1"/>
</dbReference>
<keyword evidence="4 8" id="KW-0808">Transferase</keyword>
<keyword evidence="6" id="KW-0812">Transmembrane</keyword>
<dbReference type="RefSeq" id="WP_235224519.1">
    <property type="nucleotide sequence ID" value="NZ_JAKGAQ010000001.1"/>
</dbReference>
<feature type="domain" description="Glycosyltransferase 2-like" evidence="7">
    <location>
        <begin position="17"/>
        <end position="183"/>
    </location>
</feature>
<sequence>MQEKTKTESLNKYDPLVVIPCLNEARHIGPILHQMSAAARRLGGRVVVVDGGSTDGTVGIVEDILSTDDRISLLHNRDRIQSAAINLAVAEDGDRATHLIRIDAHCAYPDDFCDVLMQQAQSVYADSIVVSMIAQGTAPVQRINAATQNAPIGNGGSAHRNVPSGAYVEHGHHALIKLAAFRAVGGYDPSFTHNEDAELDYRLGQAGHRIWLTSATSITYFPRPSLFALAQQYFRYGTGRARNLLKHSVVPQLRQAKVMMVLPALLLAFLWPLHSLFVLPALVWSAYCLFTGFRMAWRVRDPALILCGVAAMTMHFSWSLGFWQRVVRDTVLGGRGVAQ</sequence>
<feature type="transmembrane region" description="Helical" evidence="6">
    <location>
        <begin position="303"/>
        <end position="323"/>
    </location>
</feature>
<dbReference type="InterPro" id="IPR029044">
    <property type="entry name" value="Nucleotide-diphossugar_trans"/>
</dbReference>
<dbReference type="InterPro" id="IPR001173">
    <property type="entry name" value="Glyco_trans_2-like"/>
</dbReference>
<keyword evidence="5 6" id="KW-0472">Membrane</keyword>